<organism evidence="1 2">
    <name type="scientific">Mycolicibacterium aubagnense</name>
    <dbReference type="NCBI Taxonomy" id="319707"/>
    <lineage>
        <taxon>Bacteria</taxon>
        <taxon>Bacillati</taxon>
        <taxon>Actinomycetota</taxon>
        <taxon>Actinomycetes</taxon>
        <taxon>Mycobacteriales</taxon>
        <taxon>Mycobacteriaceae</taxon>
        <taxon>Mycolicibacterium</taxon>
    </lineage>
</organism>
<protein>
    <submittedName>
        <fullName evidence="1">Uncharacterized protein</fullName>
    </submittedName>
</protein>
<reference evidence="1 2" key="1">
    <citation type="journal article" date="2019" name="Emerg. Microbes Infect.">
        <title>Comprehensive subspecies identification of 175 nontuberculous mycobacteria species based on 7547 genomic profiles.</title>
        <authorList>
            <person name="Matsumoto Y."/>
            <person name="Kinjo T."/>
            <person name="Motooka D."/>
            <person name="Nabeya D."/>
            <person name="Jung N."/>
            <person name="Uechi K."/>
            <person name="Horii T."/>
            <person name="Iida T."/>
            <person name="Fujita J."/>
            <person name="Nakamura S."/>
        </authorList>
    </citation>
    <scope>NUCLEOTIDE SEQUENCE [LARGE SCALE GENOMIC DNA]</scope>
    <source>
        <strain evidence="1 2">JCM 15296</strain>
    </source>
</reference>
<keyword evidence="2" id="KW-1185">Reference proteome</keyword>
<proteinExistence type="predicted"/>
<gene>
    <name evidence="1" type="ORF">MAUB_58470</name>
</gene>
<dbReference type="EMBL" id="AP022577">
    <property type="protein sequence ID" value="BBX87974.1"/>
    <property type="molecule type" value="Genomic_DNA"/>
</dbReference>
<evidence type="ECO:0000313" key="2">
    <source>
        <dbReference type="Proteomes" id="UP000465609"/>
    </source>
</evidence>
<sequence length="112" mass="12433">MTQALRHLQSVCHDPQGEWCASPQWPNVHGMRKAEAIQAVAELQAHVTELAPAVKRLGLPMDIDSIIEELKQLEALARSSYTARMSQVVVVRVTELSRRLSAAVPEAQVRLN</sequence>
<evidence type="ECO:0000313" key="1">
    <source>
        <dbReference type="EMBL" id="BBX87974.1"/>
    </source>
</evidence>
<dbReference type="Proteomes" id="UP000465609">
    <property type="component" value="Chromosome"/>
</dbReference>
<name>A0ABM7IMC3_9MYCO</name>
<accession>A0ABM7IMC3</accession>